<feature type="signal peptide" evidence="2">
    <location>
        <begin position="1"/>
        <end position="40"/>
    </location>
</feature>
<proteinExistence type="predicted"/>
<dbReference type="Proteomes" id="UP001320843">
    <property type="component" value="Unassembled WGS sequence"/>
</dbReference>
<organism evidence="3 4">
    <name type="scientific">Xanthomonas sacchari</name>
    <dbReference type="NCBI Taxonomy" id="56458"/>
    <lineage>
        <taxon>Bacteria</taxon>
        <taxon>Pseudomonadati</taxon>
        <taxon>Pseudomonadota</taxon>
        <taxon>Gammaproteobacteria</taxon>
        <taxon>Lysobacterales</taxon>
        <taxon>Lysobacteraceae</taxon>
        <taxon>Xanthomonas</taxon>
    </lineage>
</organism>
<sequence length="85" mass="8874">MNSNTRETILLRAKAKAQSLRNRVVVFGAAFATAPAFAMAADGDFDVSTILSKVTLYGGYALAIILGFAAAVWGLRAAGLIGGRR</sequence>
<gene>
    <name evidence="3" type="ORF">NB700_002372</name>
</gene>
<accession>A0ABT3DWT8</accession>
<reference evidence="3 4" key="1">
    <citation type="submission" date="2022-06" db="EMBL/GenBank/DDBJ databases">
        <title>Dynamics of rice microbiomes reveals core vertical transmitted seed endophytes.</title>
        <authorList>
            <person name="Liao K."/>
            <person name="Zhang X."/>
        </authorList>
    </citation>
    <scope>NUCLEOTIDE SEQUENCE [LARGE SCALE GENOMIC DNA]</scope>
    <source>
        <strain evidence="3 4">YT10-10-1</strain>
    </source>
</reference>
<dbReference type="EMBL" id="JANFWR010000014">
    <property type="protein sequence ID" value="MCW0399816.1"/>
    <property type="molecule type" value="Genomic_DNA"/>
</dbReference>
<dbReference type="RefSeq" id="WP_267083457.1">
    <property type="nucleotide sequence ID" value="NZ_CP099530.1"/>
</dbReference>
<feature type="chain" id="PRO_5045916972" description="Phage coat protein" evidence="2">
    <location>
        <begin position="41"/>
        <end position="85"/>
    </location>
</feature>
<comment type="caution">
    <text evidence="3">The sequence shown here is derived from an EMBL/GenBank/DDBJ whole genome shotgun (WGS) entry which is preliminary data.</text>
</comment>
<keyword evidence="1" id="KW-1133">Transmembrane helix</keyword>
<feature type="transmembrane region" description="Helical" evidence="1">
    <location>
        <begin position="56"/>
        <end position="75"/>
    </location>
</feature>
<evidence type="ECO:0000313" key="4">
    <source>
        <dbReference type="Proteomes" id="UP001320843"/>
    </source>
</evidence>
<keyword evidence="1" id="KW-0472">Membrane</keyword>
<keyword evidence="4" id="KW-1185">Reference proteome</keyword>
<name>A0ABT3DWT8_9XANT</name>
<evidence type="ECO:0000256" key="2">
    <source>
        <dbReference type="SAM" id="SignalP"/>
    </source>
</evidence>
<keyword evidence="1" id="KW-0812">Transmembrane</keyword>
<evidence type="ECO:0008006" key="5">
    <source>
        <dbReference type="Google" id="ProtNLM"/>
    </source>
</evidence>
<protein>
    <recommendedName>
        <fullName evidence="5">Phage coat protein</fullName>
    </recommendedName>
</protein>
<evidence type="ECO:0000256" key="1">
    <source>
        <dbReference type="SAM" id="Phobius"/>
    </source>
</evidence>
<evidence type="ECO:0000313" key="3">
    <source>
        <dbReference type="EMBL" id="MCW0399816.1"/>
    </source>
</evidence>
<keyword evidence="2" id="KW-0732">Signal</keyword>